<dbReference type="PANTHER" id="PTHR36455:SF1">
    <property type="entry name" value="BLR8292 PROTEIN"/>
    <property type="match status" value="1"/>
</dbReference>
<protein>
    <submittedName>
        <fullName evidence="1">Mobile element protein</fullName>
    </submittedName>
</protein>
<dbReference type="InterPro" id="IPR008878">
    <property type="entry name" value="Transposase_IS66_Orf2"/>
</dbReference>
<sequence>MIRIEALWLSVAPLDMRAGMDTLLAQVMRVFGQAQPHHAYLFSNRRGTRLKVLVHDSFGVWPACRRLNQGRCQWAGGQGGVVLTRVQFDALVLGLLR</sequence>
<dbReference type="AlphaFoldDB" id="A0A2R4BMD4"/>
<dbReference type="KEGG" id="tak:Tharo_1429"/>
<evidence type="ECO:0000313" key="2">
    <source>
        <dbReference type="Proteomes" id="UP000241885"/>
    </source>
</evidence>
<dbReference type="OrthoDB" id="9801450at2"/>
<dbReference type="EMBL" id="CP028339">
    <property type="protein sequence ID" value="AVR88354.1"/>
    <property type="molecule type" value="Genomic_DNA"/>
</dbReference>
<reference evidence="1 2" key="1">
    <citation type="submission" date="2018-03" db="EMBL/GenBank/DDBJ databases">
        <title>Complete genome sequence of Thauera aromatica, a model organism for studying aromatic compound degradation under denitrifying conditions.</title>
        <authorList>
            <person name="Lo H.-Y."/>
            <person name="Goris T."/>
            <person name="Boll M."/>
            <person name="Mueller J.A."/>
        </authorList>
    </citation>
    <scope>NUCLEOTIDE SEQUENCE [LARGE SCALE GENOMIC DNA]</scope>
    <source>
        <strain evidence="1 2">K172</strain>
    </source>
</reference>
<dbReference type="NCBIfam" id="NF033819">
    <property type="entry name" value="IS66_TnpB"/>
    <property type="match status" value="1"/>
</dbReference>
<gene>
    <name evidence="1" type="ORF">Tharo_1429</name>
</gene>
<accession>A0A2R4BMD4</accession>
<evidence type="ECO:0000313" key="1">
    <source>
        <dbReference type="EMBL" id="AVR88354.1"/>
    </source>
</evidence>
<name>A0A2R4BMD4_THAAR</name>
<proteinExistence type="predicted"/>
<keyword evidence="2" id="KW-1185">Reference proteome</keyword>
<dbReference type="PANTHER" id="PTHR36455">
    <property type="match status" value="1"/>
</dbReference>
<organism evidence="1 2">
    <name type="scientific">Thauera aromatica K172</name>
    <dbReference type="NCBI Taxonomy" id="44139"/>
    <lineage>
        <taxon>Bacteria</taxon>
        <taxon>Pseudomonadati</taxon>
        <taxon>Pseudomonadota</taxon>
        <taxon>Betaproteobacteria</taxon>
        <taxon>Rhodocyclales</taxon>
        <taxon>Zoogloeaceae</taxon>
        <taxon>Thauera</taxon>
    </lineage>
</organism>
<dbReference type="Proteomes" id="UP000241885">
    <property type="component" value="Chromosome"/>
</dbReference>
<dbReference type="Pfam" id="PF05717">
    <property type="entry name" value="TnpB_IS66"/>
    <property type="match status" value="1"/>
</dbReference>